<name>A0A2G5E8X9_AQUCA</name>
<gene>
    <name evidence="1" type="ORF">AQUCO_01000229v1</name>
</gene>
<evidence type="ECO:0000313" key="1">
    <source>
        <dbReference type="EMBL" id="PIA52204.1"/>
    </source>
</evidence>
<keyword evidence="2" id="KW-1185">Reference proteome</keyword>
<dbReference type="AlphaFoldDB" id="A0A2G5E8X9"/>
<dbReference type="InParanoid" id="A0A2G5E8X9"/>
<sequence length="72" mass="8277">MYVIKILREATLAFSNEKSLHDRPYILAITTLLYPKILDQPSNRCYSIQIYPGSSLVITKQASLQDIQKIHI</sequence>
<proteinExistence type="predicted"/>
<organism evidence="1 2">
    <name type="scientific">Aquilegia coerulea</name>
    <name type="common">Rocky mountain columbine</name>
    <dbReference type="NCBI Taxonomy" id="218851"/>
    <lineage>
        <taxon>Eukaryota</taxon>
        <taxon>Viridiplantae</taxon>
        <taxon>Streptophyta</taxon>
        <taxon>Embryophyta</taxon>
        <taxon>Tracheophyta</taxon>
        <taxon>Spermatophyta</taxon>
        <taxon>Magnoliopsida</taxon>
        <taxon>Ranunculales</taxon>
        <taxon>Ranunculaceae</taxon>
        <taxon>Thalictroideae</taxon>
        <taxon>Aquilegia</taxon>
    </lineage>
</organism>
<accession>A0A2G5E8X9</accession>
<evidence type="ECO:0000313" key="2">
    <source>
        <dbReference type="Proteomes" id="UP000230069"/>
    </source>
</evidence>
<dbReference type="Proteomes" id="UP000230069">
    <property type="component" value="Unassembled WGS sequence"/>
</dbReference>
<reference evidence="1 2" key="1">
    <citation type="submission" date="2017-09" db="EMBL/GenBank/DDBJ databases">
        <title>WGS assembly of Aquilegia coerulea Goldsmith.</title>
        <authorList>
            <person name="Hodges S."/>
            <person name="Kramer E."/>
            <person name="Nordborg M."/>
            <person name="Tomkins J."/>
            <person name="Borevitz J."/>
            <person name="Derieg N."/>
            <person name="Yan J."/>
            <person name="Mihaltcheva S."/>
            <person name="Hayes R.D."/>
            <person name="Rokhsar D."/>
        </authorList>
    </citation>
    <scope>NUCLEOTIDE SEQUENCE [LARGE SCALE GENOMIC DNA]</scope>
    <source>
        <strain evidence="2">cv. Goldsmith</strain>
    </source>
</reference>
<dbReference type="EMBL" id="KZ305027">
    <property type="protein sequence ID" value="PIA52204.1"/>
    <property type="molecule type" value="Genomic_DNA"/>
</dbReference>
<protein>
    <submittedName>
        <fullName evidence="1">Uncharacterized protein</fullName>
    </submittedName>
</protein>